<keyword evidence="2" id="KW-1185">Reference proteome</keyword>
<sequence length="208" mass="23141">MKPIEYPEPGGAGAERGRGRVREMIVLRAERLHWVADDGRDDPTDLCAHSPVTCEIDGEVIVSPADGDWTVSAAAIFLLRALDRDHTKDSPVGGHIFPCCGNVIHDAVEPEVVICGCPSGIDFEICRSSGAYEIRLDDGRRILVAEERWREAVVRFSDEMRAFYAGSQVKKPVDKDGRKGFKAMMGEWERLRARCAGGWGRRCREEGR</sequence>
<organism evidence="1 2">
    <name type="scientific">Luteolibacter arcticus</name>
    <dbReference type="NCBI Taxonomy" id="1581411"/>
    <lineage>
        <taxon>Bacteria</taxon>
        <taxon>Pseudomonadati</taxon>
        <taxon>Verrucomicrobiota</taxon>
        <taxon>Verrucomicrobiia</taxon>
        <taxon>Verrucomicrobiales</taxon>
        <taxon>Verrucomicrobiaceae</taxon>
        <taxon>Luteolibacter</taxon>
    </lineage>
</organism>
<accession>A0ABT3GT25</accession>
<evidence type="ECO:0000313" key="2">
    <source>
        <dbReference type="Proteomes" id="UP001320876"/>
    </source>
</evidence>
<proteinExistence type="predicted"/>
<reference evidence="1 2" key="1">
    <citation type="submission" date="2022-10" db="EMBL/GenBank/DDBJ databases">
        <title>Luteolibacter arcticus strain CCTCC AB 2014275, whole genome shotgun sequencing project.</title>
        <authorList>
            <person name="Zhao G."/>
            <person name="Shen L."/>
        </authorList>
    </citation>
    <scope>NUCLEOTIDE SEQUENCE [LARGE SCALE GENOMIC DNA]</scope>
    <source>
        <strain evidence="1 2">CCTCC AB 2014275</strain>
    </source>
</reference>
<name>A0ABT3GT25_9BACT</name>
<evidence type="ECO:0000313" key="1">
    <source>
        <dbReference type="EMBL" id="MCW1926628.1"/>
    </source>
</evidence>
<dbReference type="Proteomes" id="UP001320876">
    <property type="component" value="Unassembled WGS sequence"/>
</dbReference>
<gene>
    <name evidence="1" type="ORF">OKA05_29010</name>
</gene>
<dbReference type="EMBL" id="JAPDDT010000032">
    <property type="protein sequence ID" value="MCW1926628.1"/>
    <property type="molecule type" value="Genomic_DNA"/>
</dbReference>
<protein>
    <submittedName>
        <fullName evidence="1">Uncharacterized protein</fullName>
    </submittedName>
</protein>
<dbReference type="RefSeq" id="WP_264490736.1">
    <property type="nucleotide sequence ID" value="NZ_JAPDDT010000032.1"/>
</dbReference>
<comment type="caution">
    <text evidence="1">The sequence shown here is derived from an EMBL/GenBank/DDBJ whole genome shotgun (WGS) entry which is preliminary data.</text>
</comment>